<keyword evidence="2" id="KW-1185">Reference proteome</keyword>
<sequence>MRGSSTSTWTIGTIVSPALSWGDWRGNSYHQCRICNIELLTGECAGFCCGNGGKYFNNTVPLPPLPPQYAAFISHPDISSLSRILNLIFSFASMETTHPFPTVPGPPGFLAIQGRIYHRLRPSHHNSAVRWLLYDGFMRNMAPFENLAEILPPTWIDALRNALLAYNPLV</sequence>
<gene>
    <name evidence="1" type="ORF">PILCRDRAFT_79536</name>
</gene>
<dbReference type="HOGENOM" id="CLU_111238_0_0_1"/>
<accession>A0A0C3EQR7</accession>
<dbReference type="EMBL" id="KN833053">
    <property type="protein sequence ID" value="KIM74935.1"/>
    <property type="molecule type" value="Genomic_DNA"/>
</dbReference>
<reference evidence="2" key="2">
    <citation type="submission" date="2015-01" db="EMBL/GenBank/DDBJ databases">
        <title>Evolutionary Origins and Diversification of the Mycorrhizal Mutualists.</title>
        <authorList>
            <consortium name="DOE Joint Genome Institute"/>
            <consortium name="Mycorrhizal Genomics Consortium"/>
            <person name="Kohler A."/>
            <person name="Kuo A."/>
            <person name="Nagy L.G."/>
            <person name="Floudas D."/>
            <person name="Copeland A."/>
            <person name="Barry K.W."/>
            <person name="Cichocki N."/>
            <person name="Veneault-Fourrey C."/>
            <person name="LaButti K."/>
            <person name="Lindquist E.A."/>
            <person name="Lipzen A."/>
            <person name="Lundell T."/>
            <person name="Morin E."/>
            <person name="Murat C."/>
            <person name="Riley R."/>
            <person name="Ohm R."/>
            <person name="Sun H."/>
            <person name="Tunlid A."/>
            <person name="Henrissat B."/>
            <person name="Grigoriev I.V."/>
            <person name="Hibbett D.S."/>
            <person name="Martin F."/>
        </authorList>
    </citation>
    <scope>NUCLEOTIDE SEQUENCE [LARGE SCALE GENOMIC DNA]</scope>
    <source>
        <strain evidence="2">F 1598</strain>
    </source>
</reference>
<name>A0A0C3EQR7_PILCF</name>
<protein>
    <submittedName>
        <fullName evidence="1">Uncharacterized protein</fullName>
    </submittedName>
</protein>
<dbReference type="OrthoDB" id="3366231at2759"/>
<reference evidence="1 2" key="1">
    <citation type="submission" date="2014-04" db="EMBL/GenBank/DDBJ databases">
        <authorList>
            <consortium name="DOE Joint Genome Institute"/>
            <person name="Kuo A."/>
            <person name="Tarkka M."/>
            <person name="Buscot F."/>
            <person name="Kohler A."/>
            <person name="Nagy L.G."/>
            <person name="Floudas D."/>
            <person name="Copeland A."/>
            <person name="Barry K.W."/>
            <person name="Cichocki N."/>
            <person name="Veneault-Fourrey C."/>
            <person name="LaButti K."/>
            <person name="Lindquist E.A."/>
            <person name="Lipzen A."/>
            <person name="Lundell T."/>
            <person name="Morin E."/>
            <person name="Murat C."/>
            <person name="Sun H."/>
            <person name="Tunlid A."/>
            <person name="Henrissat B."/>
            <person name="Grigoriev I.V."/>
            <person name="Hibbett D.S."/>
            <person name="Martin F."/>
            <person name="Nordberg H.P."/>
            <person name="Cantor M.N."/>
            <person name="Hua S.X."/>
        </authorList>
    </citation>
    <scope>NUCLEOTIDE SEQUENCE [LARGE SCALE GENOMIC DNA]</scope>
    <source>
        <strain evidence="1 2">F 1598</strain>
    </source>
</reference>
<organism evidence="1 2">
    <name type="scientific">Piloderma croceum (strain F 1598)</name>
    <dbReference type="NCBI Taxonomy" id="765440"/>
    <lineage>
        <taxon>Eukaryota</taxon>
        <taxon>Fungi</taxon>
        <taxon>Dikarya</taxon>
        <taxon>Basidiomycota</taxon>
        <taxon>Agaricomycotina</taxon>
        <taxon>Agaricomycetes</taxon>
        <taxon>Agaricomycetidae</taxon>
        <taxon>Atheliales</taxon>
        <taxon>Atheliaceae</taxon>
        <taxon>Piloderma</taxon>
    </lineage>
</organism>
<dbReference type="AlphaFoldDB" id="A0A0C3EQR7"/>
<dbReference type="Proteomes" id="UP000054166">
    <property type="component" value="Unassembled WGS sequence"/>
</dbReference>
<evidence type="ECO:0000313" key="2">
    <source>
        <dbReference type="Proteomes" id="UP000054166"/>
    </source>
</evidence>
<feature type="non-terminal residue" evidence="1">
    <location>
        <position position="170"/>
    </location>
</feature>
<proteinExistence type="predicted"/>
<evidence type="ECO:0000313" key="1">
    <source>
        <dbReference type="EMBL" id="KIM74935.1"/>
    </source>
</evidence>
<dbReference type="InParanoid" id="A0A0C3EQR7"/>
<dbReference type="STRING" id="765440.A0A0C3EQR7"/>